<dbReference type="OrthoDB" id="5229808at2759"/>
<feature type="region of interest" description="Disordered" evidence="1">
    <location>
        <begin position="168"/>
        <end position="197"/>
    </location>
</feature>
<dbReference type="HOGENOM" id="CLU_080510_2_0_1"/>
<evidence type="ECO:0000313" key="3">
    <source>
        <dbReference type="EMBL" id="KIO06393.1"/>
    </source>
</evidence>
<keyword evidence="2" id="KW-0812">Transmembrane</keyword>
<feature type="transmembrane region" description="Helical" evidence="2">
    <location>
        <begin position="7"/>
        <end position="25"/>
    </location>
</feature>
<keyword evidence="2" id="KW-0472">Membrane</keyword>
<dbReference type="InterPro" id="IPR013248">
    <property type="entry name" value="Psh3/Shr3"/>
</dbReference>
<dbReference type="InParanoid" id="A0A0C3JBE5"/>
<name>A0A0C3JBE5_PISTI</name>
<proteinExistence type="predicted"/>
<dbReference type="Pfam" id="PF08229">
    <property type="entry name" value="SHR3_chaperone"/>
    <property type="match status" value="1"/>
</dbReference>
<protein>
    <recommendedName>
        <fullName evidence="5">Shr3 amino acid permease chaperone</fullName>
    </recommendedName>
</protein>
<evidence type="ECO:0008006" key="5">
    <source>
        <dbReference type="Google" id="ProtNLM"/>
    </source>
</evidence>
<dbReference type="GO" id="GO:0006888">
    <property type="term" value="P:endoplasmic reticulum to Golgi vesicle-mediated transport"/>
    <property type="evidence" value="ECO:0007669"/>
    <property type="project" value="TreeGrafter"/>
</dbReference>
<evidence type="ECO:0000313" key="4">
    <source>
        <dbReference type="Proteomes" id="UP000054217"/>
    </source>
</evidence>
<dbReference type="AlphaFoldDB" id="A0A0C3JBE5"/>
<reference evidence="4" key="2">
    <citation type="submission" date="2015-01" db="EMBL/GenBank/DDBJ databases">
        <title>Evolutionary Origins and Diversification of the Mycorrhizal Mutualists.</title>
        <authorList>
            <consortium name="DOE Joint Genome Institute"/>
            <consortium name="Mycorrhizal Genomics Consortium"/>
            <person name="Kohler A."/>
            <person name="Kuo A."/>
            <person name="Nagy L.G."/>
            <person name="Floudas D."/>
            <person name="Copeland A."/>
            <person name="Barry K.W."/>
            <person name="Cichocki N."/>
            <person name="Veneault-Fourrey C."/>
            <person name="LaButti K."/>
            <person name="Lindquist E.A."/>
            <person name="Lipzen A."/>
            <person name="Lundell T."/>
            <person name="Morin E."/>
            <person name="Murat C."/>
            <person name="Riley R."/>
            <person name="Ohm R."/>
            <person name="Sun H."/>
            <person name="Tunlid A."/>
            <person name="Henrissat B."/>
            <person name="Grigoriev I.V."/>
            <person name="Hibbett D.S."/>
            <person name="Martin F."/>
        </authorList>
    </citation>
    <scope>NUCLEOTIDE SEQUENCE [LARGE SCALE GENOMIC DNA]</scope>
    <source>
        <strain evidence="4">Marx 270</strain>
    </source>
</reference>
<feature type="transmembrane region" description="Helical" evidence="2">
    <location>
        <begin position="57"/>
        <end position="76"/>
    </location>
</feature>
<evidence type="ECO:0000256" key="2">
    <source>
        <dbReference type="SAM" id="Phobius"/>
    </source>
</evidence>
<keyword evidence="2" id="KW-1133">Transmembrane helix</keyword>
<dbReference type="PANTHER" id="PTHR28228:SF1">
    <property type="entry name" value="SECRETORY COMPONENT PROTEIN SHR3"/>
    <property type="match status" value="1"/>
</dbReference>
<reference evidence="3 4" key="1">
    <citation type="submission" date="2014-04" db="EMBL/GenBank/DDBJ databases">
        <authorList>
            <consortium name="DOE Joint Genome Institute"/>
            <person name="Kuo A."/>
            <person name="Kohler A."/>
            <person name="Costa M.D."/>
            <person name="Nagy L.G."/>
            <person name="Floudas D."/>
            <person name="Copeland A."/>
            <person name="Barry K.W."/>
            <person name="Cichocki N."/>
            <person name="Veneault-Fourrey C."/>
            <person name="LaButti K."/>
            <person name="Lindquist E.A."/>
            <person name="Lipzen A."/>
            <person name="Lundell T."/>
            <person name="Morin E."/>
            <person name="Murat C."/>
            <person name="Sun H."/>
            <person name="Tunlid A."/>
            <person name="Henrissat B."/>
            <person name="Grigoriev I.V."/>
            <person name="Hibbett D.S."/>
            <person name="Martin F."/>
            <person name="Nordberg H.P."/>
            <person name="Cantor M.N."/>
            <person name="Hua S.X."/>
        </authorList>
    </citation>
    <scope>NUCLEOTIDE SEQUENCE [LARGE SCALE GENOMIC DNA]</scope>
    <source>
        <strain evidence="3 4">Marx 270</strain>
    </source>
</reference>
<keyword evidence="4" id="KW-1185">Reference proteome</keyword>
<evidence type="ECO:0000256" key="1">
    <source>
        <dbReference type="SAM" id="MobiDB-lite"/>
    </source>
</evidence>
<dbReference type="GO" id="GO:0051082">
    <property type="term" value="F:unfolded protein binding"/>
    <property type="evidence" value="ECO:0007669"/>
    <property type="project" value="TreeGrafter"/>
</dbReference>
<organism evidence="3 4">
    <name type="scientific">Pisolithus tinctorius Marx 270</name>
    <dbReference type="NCBI Taxonomy" id="870435"/>
    <lineage>
        <taxon>Eukaryota</taxon>
        <taxon>Fungi</taxon>
        <taxon>Dikarya</taxon>
        <taxon>Basidiomycota</taxon>
        <taxon>Agaricomycotina</taxon>
        <taxon>Agaricomycetes</taxon>
        <taxon>Agaricomycetidae</taxon>
        <taxon>Boletales</taxon>
        <taxon>Sclerodermatineae</taxon>
        <taxon>Pisolithaceae</taxon>
        <taxon>Pisolithus</taxon>
    </lineage>
</organism>
<feature type="transmembrane region" description="Helical" evidence="2">
    <location>
        <begin position="88"/>
        <end position="106"/>
    </location>
</feature>
<accession>A0A0C3JBE5</accession>
<gene>
    <name evidence="3" type="ORF">M404DRAFT_481056</name>
</gene>
<dbReference type="SMART" id="SM00786">
    <property type="entry name" value="SHR3_chaperone"/>
    <property type="match status" value="1"/>
</dbReference>
<dbReference type="GO" id="GO:0005789">
    <property type="term" value="C:endoplasmic reticulum membrane"/>
    <property type="evidence" value="ECO:0007669"/>
    <property type="project" value="TreeGrafter"/>
</dbReference>
<dbReference type="EMBL" id="KN831963">
    <property type="protein sequence ID" value="KIO06393.1"/>
    <property type="molecule type" value="Genomic_DNA"/>
</dbReference>
<sequence length="197" mass="21726">MGVRAGIVVCTTSFLLGSLFTHWIADSLTLWKSPVTDEHLWTAALYYSILTKAPIELLYVLFAIVALGGTTIFWSFRDGEAGNLMFDGGSIVLYGTTVMMYLYSVIPNVVAKFSSLPHYRIDEPFPRLLRSSTLELASNHLICSVALTGILILQAGRWWAELSDGDDEPTYFQEKSEGPGTPAEEPISQPHVPIPTL</sequence>
<dbReference type="Proteomes" id="UP000054217">
    <property type="component" value="Unassembled WGS sequence"/>
</dbReference>
<dbReference type="PANTHER" id="PTHR28228">
    <property type="entry name" value="SECRETORY COMPONENT PROTEIN SHR3"/>
    <property type="match status" value="1"/>
</dbReference>